<dbReference type="AlphaFoldDB" id="A0A0D5C311"/>
<organism evidence="1 2">
    <name type="scientific">Nitrosopumilus adriaticus</name>
    <dbReference type="NCBI Taxonomy" id="1580092"/>
    <lineage>
        <taxon>Archaea</taxon>
        <taxon>Nitrososphaerota</taxon>
        <taxon>Nitrososphaeria</taxon>
        <taxon>Nitrosopumilales</taxon>
        <taxon>Nitrosopumilaceae</taxon>
        <taxon>Nitrosopumilus</taxon>
    </lineage>
</organism>
<reference evidence="2" key="1">
    <citation type="submission" date="2015-03" db="EMBL/GenBank/DDBJ databases">
        <title>Characterization of two novel Thaumarchaeota isolated from the Northern Adriatic Sea.</title>
        <authorList>
            <person name="Bayer B."/>
            <person name="Vojvoda J."/>
            <person name="Offre P."/>
            <person name="Srivastava A."/>
            <person name="Elisabeth N."/>
            <person name="Garcia J.A.L."/>
            <person name="Schleper C."/>
            <person name="Herndl G.J."/>
        </authorList>
    </citation>
    <scope>NUCLEOTIDE SEQUENCE [LARGE SCALE GENOMIC DNA]</scope>
    <source>
        <strain evidence="2">NF5</strain>
    </source>
</reference>
<dbReference type="Proteomes" id="UP000032408">
    <property type="component" value="Chromosome"/>
</dbReference>
<gene>
    <name evidence="1" type="ORF">NADRNF5_1034</name>
</gene>
<sequence length="79" mass="9069">MMNEEMNPSLLVKFRFVDDKKSEVALLSFEQYSNIKELPITKECKIVKNQKPTLSKNDVAAINAKIKRLSKTHTQSLSE</sequence>
<evidence type="ECO:0000313" key="2">
    <source>
        <dbReference type="Proteomes" id="UP000032408"/>
    </source>
</evidence>
<accession>A0A0D5C311</accession>
<proteinExistence type="predicted"/>
<dbReference type="HOGENOM" id="CLU_2597528_0_0_2"/>
<dbReference type="EMBL" id="CP011070">
    <property type="protein sequence ID" value="AJW70725.1"/>
    <property type="molecule type" value="Genomic_DNA"/>
</dbReference>
<reference evidence="1 2" key="2">
    <citation type="journal article" date="2016" name="ISME J.">
        <title>Physiological and genomic characterization of two novel marine thaumarchaeal strains indicates niche differentiation.</title>
        <authorList>
            <person name="Bayer B."/>
            <person name="Vojvoda J."/>
            <person name="Offre P."/>
            <person name="Alves R.J."/>
            <person name="Elisabeth N.H."/>
            <person name="Garcia J.A."/>
            <person name="Volland J.M."/>
            <person name="Srivastava A."/>
            <person name="Schleper C."/>
            <person name="Herndl G.J."/>
        </authorList>
    </citation>
    <scope>NUCLEOTIDE SEQUENCE [LARGE SCALE GENOMIC DNA]</scope>
    <source>
        <strain evidence="1 2">NF5</strain>
    </source>
</reference>
<protein>
    <recommendedName>
        <fullName evidence="3">Nitrosopumilus output domain-containing protein</fullName>
    </recommendedName>
</protein>
<dbReference type="RefSeq" id="WP_048116043.1">
    <property type="nucleotide sequence ID" value="NZ_CP011070.1"/>
</dbReference>
<keyword evidence="2" id="KW-1185">Reference proteome</keyword>
<name>A0A0D5C311_9ARCH</name>
<evidence type="ECO:0008006" key="3">
    <source>
        <dbReference type="Google" id="ProtNLM"/>
    </source>
</evidence>
<dbReference type="OrthoDB" id="3203at2157"/>
<dbReference type="KEGG" id="nin:NADRNF5_1034"/>
<dbReference type="GeneID" id="24820247"/>
<evidence type="ECO:0000313" key="1">
    <source>
        <dbReference type="EMBL" id="AJW70725.1"/>
    </source>
</evidence>